<name>A0ABV5QER3_9ACTN</name>
<sequence>MNHTVRVDDLEAPRHGAGVPSAARASTQDGERHVRRDVAASAPIVPEILDRISRMTC</sequence>
<evidence type="ECO:0000313" key="2">
    <source>
        <dbReference type="EMBL" id="MFB9533985.1"/>
    </source>
</evidence>
<feature type="compositionally biased region" description="Basic and acidic residues" evidence="1">
    <location>
        <begin position="29"/>
        <end position="38"/>
    </location>
</feature>
<organism evidence="2 3">
    <name type="scientific">Nonomuraea roseola</name>
    <dbReference type="NCBI Taxonomy" id="46179"/>
    <lineage>
        <taxon>Bacteria</taxon>
        <taxon>Bacillati</taxon>
        <taxon>Actinomycetota</taxon>
        <taxon>Actinomycetes</taxon>
        <taxon>Streptosporangiales</taxon>
        <taxon>Streptosporangiaceae</taxon>
        <taxon>Nonomuraea</taxon>
    </lineage>
</organism>
<accession>A0ABV5QER3</accession>
<dbReference type="RefSeq" id="WP_346119962.1">
    <property type="nucleotide sequence ID" value="NZ_BAAAXC010000009.1"/>
</dbReference>
<proteinExistence type="predicted"/>
<evidence type="ECO:0000313" key="3">
    <source>
        <dbReference type="Proteomes" id="UP001589646"/>
    </source>
</evidence>
<feature type="region of interest" description="Disordered" evidence="1">
    <location>
        <begin position="1"/>
        <end position="38"/>
    </location>
</feature>
<comment type="caution">
    <text evidence="2">The sequence shown here is derived from an EMBL/GenBank/DDBJ whole genome shotgun (WGS) entry which is preliminary data.</text>
</comment>
<reference evidence="2 3" key="1">
    <citation type="submission" date="2024-09" db="EMBL/GenBank/DDBJ databases">
        <authorList>
            <person name="Sun Q."/>
            <person name="Mori K."/>
        </authorList>
    </citation>
    <scope>NUCLEOTIDE SEQUENCE [LARGE SCALE GENOMIC DNA]</scope>
    <source>
        <strain evidence="2 3">JCM 3323</strain>
    </source>
</reference>
<gene>
    <name evidence="2" type="ORF">ACFFRN_45950</name>
</gene>
<feature type="compositionally biased region" description="Basic and acidic residues" evidence="1">
    <location>
        <begin position="1"/>
        <end position="14"/>
    </location>
</feature>
<keyword evidence="3" id="KW-1185">Reference proteome</keyword>
<protein>
    <submittedName>
        <fullName evidence="2">Uncharacterized protein</fullName>
    </submittedName>
</protein>
<dbReference type="EMBL" id="JBHMCE010000022">
    <property type="protein sequence ID" value="MFB9533985.1"/>
    <property type="molecule type" value="Genomic_DNA"/>
</dbReference>
<dbReference type="Proteomes" id="UP001589646">
    <property type="component" value="Unassembled WGS sequence"/>
</dbReference>
<evidence type="ECO:0000256" key="1">
    <source>
        <dbReference type="SAM" id="MobiDB-lite"/>
    </source>
</evidence>